<reference evidence="2 3" key="1">
    <citation type="journal article" date="2009" name="Stand. Genomic Sci.">
        <title>Complete genome sequence of Jonesia denitrificans type strain (Prevot 55134).</title>
        <authorList>
            <person name="Pukall R."/>
            <person name="Gehrich-Schroter G."/>
            <person name="Lapidus A."/>
            <person name="Nolan M."/>
            <person name="Glavina Del Rio T."/>
            <person name="Lucas S."/>
            <person name="Chen F."/>
            <person name="Tice H."/>
            <person name="Pitluck S."/>
            <person name="Cheng J.F."/>
            <person name="Copeland A."/>
            <person name="Saunders E."/>
            <person name="Brettin T."/>
            <person name="Detter J.C."/>
            <person name="Bruce D."/>
            <person name="Goodwin L."/>
            <person name="Pati A."/>
            <person name="Ivanova N."/>
            <person name="Mavromatis K."/>
            <person name="Ovchinnikova G."/>
            <person name="Chen A."/>
            <person name="Palaniappan K."/>
            <person name="Land M."/>
            <person name="Hauser L."/>
            <person name="Chang Y.J."/>
            <person name="Jeffries C.D."/>
            <person name="Chain P."/>
            <person name="Goker M."/>
            <person name="Bristow J."/>
            <person name="Eisen J.A."/>
            <person name="Markowitz V."/>
            <person name="Hugenholtz P."/>
            <person name="Kyrpides N.C."/>
            <person name="Klenk H.P."/>
            <person name="Han C."/>
        </authorList>
    </citation>
    <scope>NUCLEOTIDE SEQUENCE [LARGE SCALE GENOMIC DNA]</scope>
    <source>
        <strain evidence="3">ATCC 14870 / DSM 20603 / BCRC 15368 / CIP 55.134 / JCM 11481 / NBRC 15587 / NCTC 10816 / Prevot 55134</strain>
    </source>
</reference>
<organism evidence="2 3">
    <name type="scientific">Jonesia denitrificans (strain ATCC 14870 / DSM 20603 / BCRC 15368 / CIP 55.134 / JCM 11481 / NBRC 15587 / NCTC 10816 / Prevot 55134)</name>
    <name type="common">Listeria denitrificans</name>
    <dbReference type="NCBI Taxonomy" id="471856"/>
    <lineage>
        <taxon>Bacteria</taxon>
        <taxon>Bacillati</taxon>
        <taxon>Actinomycetota</taxon>
        <taxon>Actinomycetes</taxon>
        <taxon>Micrococcales</taxon>
        <taxon>Jonesiaceae</taxon>
        <taxon>Jonesia</taxon>
    </lineage>
</organism>
<keyword evidence="3" id="KW-1185">Reference proteome</keyword>
<sequence length="366" mass="39388">MPDQFVHSQRTSDPNSHPMIIVVGENPLARAVCDYLGAISVPDSLMSAHRFSGADVVVVAGYEANFAQRQRMDPQARAHRIHDRAFRTVYDAAACGVERIIVLSSAMMYGTTLHTTRQLPASRPDHLSWYDDSSPAAPPLTGFASDVALFEESFAQAVAQLPTGIARPAVTVLRAAAIVGGEVDTLVSRHFEAPRLLVIRGVERRWQLCHVEDLASAVRECVVNRVDGVVTVGAVRLENGQWVPDEQDSDVVAARAGTRVIAMSESAAFAMAQQLHRVGILPAPSSDLSFAVFPWVVFPRRLLELGWRPRYSSLECIDVLAQATKGRVGVGGRRFGGRDAAAAGAAGAAVAALATAAVWKQARAHR</sequence>
<evidence type="ECO:0008006" key="4">
    <source>
        <dbReference type="Google" id="ProtNLM"/>
    </source>
</evidence>
<keyword evidence="1" id="KW-1133">Transmembrane helix</keyword>
<protein>
    <recommendedName>
        <fullName evidence="4">NAD-dependent epimerase/dehydratase</fullName>
    </recommendedName>
</protein>
<dbReference type="Proteomes" id="UP000000628">
    <property type="component" value="Chromosome"/>
</dbReference>
<dbReference type="HOGENOM" id="CLU_007383_0_1_11"/>
<keyword evidence="1" id="KW-0472">Membrane</keyword>
<gene>
    <name evidence="2" type="ordered locus">Jden_0722</name>
</gene>
<evidence type="ECO:0000313" key="3">
    <source>
        <dbReference type="Proteomes" id="UP000000628"/>
    </source>
</evidence>
<dbReference type="SUPFAM" id="SSF51735">
    <property type="entry name" value="NAD(P)-binding Rossmann-fold domains"/>
    <property type="match status" value="1"/>
</dbReference>
<name>C7R1R8_JONDD</name>
<dbReference type="AlphaFoldDB" id="C7R1R8"/>
<feature type="transmembrane region" description="Helical" evidence="1">
    <location>
        <begin position="340"/>
        <end position="359"/>
    </location>
</feature>
<accession>C7R1R8</accession>
<dbReference type="EMBL" id="CP001706">
    <property type="protein sequence ID" value="ACV08386.1"/>
    <property type="molecule type" value="Genomic_DNA"/>
</dbReference>
<keyword evidence="1" id="KW-0812">Transmembrane</keyword>
<dbReference type="KEGG" id="jde:Jden_0722"/>
<dbReference type="STRING" id="471856.Jden_0722"/>
<evidence type="ECO:0000313" key="2">
    <source>
        <dbReference type="EMBL" id="ACV08386.1"/>
    </source>
</evidence>
<evidence type="ECO:0000256" key="1">
    <source>
        <dbReference type="SAM" id="Phobius"/>
    </source>
</evidence>
<dbReference type="Gene3D" id="3.40.50.720">
    <property type="entry name" value="NAD(P)-binding Rossmann-like Domain"/>
    <property type="match status" value="1"/>
</dbReference>
<proteinExistence type="predicted"/>
<dbReference type="eggNOG" id="COG0451">
    <property type="taxonomic scope" value="Bacteria"/>
</dbReference>
<dbReference type="InterPro" id="IPR036291">
    <property type="entry name" value="NAD(P)-bd_dom_sf"/>
</dbReference>